<reference evidence="2" key="1">
    <citation type="journal article" date="2024" name="Front. Bioeng. Biotechnol.">
        <title>Genome-scale model development and genomic sequencing of the oleaginous clade Lipomyces.</title>
        <authorList>
            <person name="Czajka J.J."/>
            <person name="Han Y."/>
            <person name="Kim J."/>
            <person name="Mondo S.J."/>
            <person name="Hofstad B.A."/>
            <person name="Robles A."/>
            <person name="Haridas S."/>
            <person name="Riley R."/>
            <person name="LaButti K."/>
            <person name="Pangilinan J."/>
            <person name="Andreopoulos W."/>
            <person name="Lipzen A."/>
            <person name="Yan J."/>
            <person name="Wang M."/>
            <person name="Ng V."/>
            <person name="Grigoriev I.V."/>
            <person name="Spatafora J.W."/>
            <person name="Magnuson J.K."/>
            <person name="Baker S.E."/>
            <person name="Pomraning K.R."/>
        </authorList>
    </citation>
    <scope>NUCLEOTIDE SEQUENCE [LARGE SCALE GENOMIC DNA]</scope>
    <source>
        <strain evidence="2">CBS 7786</strain>
    </source>
</reference>
<evidence type="ECO:0000313" key="2">
    <source>
        <dbReference type="Proteomes" id="UP001433508"/>
    </source>
</evidence>
<name>A0ACC3SSV4_LIPKO</name>
<dbReference type="Proteomes" id="UP001433508">
    <property type="component" value="Unassembled WGS sequence"/>
</dbReference>
<evidence type="ECO:0000313" key="1">
    <source>
        <dbReference type="EMBL" id="KAK9234692.1"/>
    </source>
</evidence>
<comment type="caution">
    <text evidence="1">The sequence shown here is derived from an EMBL/GenBank/DDBJ whole genome shotgun (WGS) entry which is preliminary data.</text>
</comment>
<organism evidence="1 2">
    <name type="scientific">Lipomyces kononenkoae</name>
    <name type="common">Yeast</name>
    <dbReference type="NCBI Taxonomy" id="34357"/>
    <lineage>
        <taxon>Eukaryota</taxon>
        <taxon>Fungi</taxon>
        <taxon>Dikarya</taxon>
        <taxon>Ascomycota</taxon>
        <taxon>Saccharomycotina</taxon>
        <taxon>Lipomycetes</taxon>
        <taxon>Lipomycetales</taxon>
        <taxon>Lipomycetaceae</taxon>
        <taxon>Lipomyces</taxon>
    </lineage>
</organism>
<accession>A0ACC3SSV4</accession>
<keyword evidence="2" id="KW-1185">Reference proteome</keyword>
<gene>
    <name evidence="1" type="ORF">V1525DRAFT_349741</name>
</gene>
<protein>
    <submittedName>
        <fullName evidence="1">Uncharacterized protein</fullName>
    </submittedName>
</protein>
<dbReference type="EMBL" id="MU971455">
    <property type="protein sequence ID" value="KAK9234692.1"/>
    <property type="molecule type" value="Genomic_DNA"/>
</dbReference>
<proteinExistence type="predicted"/>
<sequence>MSDSRPFWTRGRLLSAGILTIAGIVYLMFPKHNYPKEVADLIRLGLKAERKDTSDNYEHAISFYLAALEVAEHLDMDQTCDEYTGLQIKVGEILERLEAYDAALLMYNNILENGIVWLQEDPRRAGIMSSDKVIRYLRVSVRAAEIAETMGQVSANLPMLGMWIETLQKRLPDNYARLLTTHVMDIEEDSDIPLEAYSIPLYPTADEQTQFRHVGYNVEDTLALARDYYATLLIQNSRPGIGYLLKNENIKLMQVMGIPLPRILRAQVDIASAYFICYERSTAGESGDMPYNSPIAAQNGPKYLELAAVCLKDAISQMMETRSSSTKTKDYTEEDHQDLDIAQALATYGLGVIEAKKRNYKEAMDLLKEARIRAIGSQYPELVEKIKDEWGIMVEHMNKERVMDADAIADAIEYLTPLTNSASGK</sequence>